<feature type="domain" description="Fibronectin type-III" evidence="3">
    <location>
        <begin position="324"/>
        <end position="412"/>
    </location>
</feature>
<dbReference type="InterPro" id="IPR050991">
    <property type="entry name" value="ECM_Regulatory_Proteins"/>
</dbReference>
<dbReference type="EMBL" id="FPKV01000025">
    <property type="protein sequence ID" value="SFZ95297.1"/>
    <property type="molecule type" value="Genomic_DNA"/>
</dbReference>
<dbReference type="PROSITE" id="PS50853">
    <property type="entry name" value="FN3"/>
    <property type="match status" value="3"/>
</dbReference>
<dbReference type="PANTHER" id="PTHR46708:SF2">
    <property type="entry name" value="FIBRONECTIN TYPE-III DOMAIN-CONTAINING PROTEIN"/>
    <property type="match status" value="1"/>
</dbReference>
<dbReference type="InterPro" id="IPR036116">
    <property type="entry name" value="FN3_sf"/>
</dbReference>
<keyword evidence="1" id="KW-0677">Repeat</keyword>
<keyword evidence="2" id="KW-0732">Signal</keyword>
<evidence type="ECO:0000313" key="4">
    <source>
        <dbReference type="EMBL" id="SFZ95297.1"/>
    </source>
</evidence>
<feature type="signal peptide" evidence="2">
    <location>
        <begin position="1"/>
        <end position="27"/>
    </location>
</feature>
<dbReference type="SMART" id="SM00060">
    <property type="entry name" value="FN3"/>
    <property type="match status" value="4"/>
</dbReference>
<protein>
    <submittedName>
        <fullName evidence="4">Fibronectin type III domain-containing protein</fullName>
    </submittedName>
</protein>
<accession>A0A1K2IS88</accession>
<dbReference type="InterPro" id="IPR013783">
    <property type="entry name" value="Ig-like_fold"/>
</dbReference>
<evidence type="ECO:0000256" key="2">
    <source>
        <dbReference type="SAM" id="SignalP"/>
    </source>
</evidence>
<dbReference type="SUPFAM" id="SSF49265">
    <property type="entry name" value="Fibronectin type III"/>
    <property type="match status" value="2"/>
</dbReference>
<evidence type="ECO:0000313" key="5">
    <source>
        <dbReference type="Proteomes" id="UP000182544"/>
    </source>
</evidence>
<dbReference type="RefSeq" id="WP_143144361.1">
    <property type="nucleotide sequence ID" value="NZ_FPKV01000025.1"/>
</dbReference>
<feature type="non-terminal residue" evidence="4">
    <location>
        <position position="449"/>
    </location>
</feature>
<sequence length="449" mass="48021">MKFSNTPFRNVLTTIFLLICIQFNITATTVDLNWTTSTDNIGVVDYRVYNNDVLFLSSVGGNVTTYPITSLSPNTEYNVTIRGIDDQGNESDNSNVQTFFTTPSTNFFTLQHIKGSDDSVITGFVDGYTNVASNFTTFNVSATTGTTIGSATLTLTGALSISKTENGSPYALFGDNGKGDFYDGEDLTVGSYTLTVTAFSDKNGTGTQLGQDIINFTVTANTTDTEAPTKPTNFIANDITATTANLSWTASTDNVGIASYKIYNSGSLIATSIGTETTHNLTGLTAPTSYSLAIKAFDTSGKISNASNTQSFTTSIPDTTAPSIPTNLAASNVTATSVDLNWTTSTDNIGVVDYRVYNNDVLFLSSVGGNVTTYPITSLSPNTEYNVTIRGIDDQGNESDNSNYQDFTTLEATNSISVTGDLNQYHKTTLTFDALSLSEVPATYLNYRM</sequence>
<dbReference type="STRING" id="369401.SAMN05428642_1251"/>
<dbReference type="Proteomes" id="UP000182544">
    <property type="component" value="Unassembled WGS sequence"/>
</dbReference>
<dbReference type="InterPro" id="IPR003961">
    <property type="entry name" value="FN3_dom"/>
</dbReference>
<dbReference type="Pfam" id="PF00041">
    <property type="entry name" value="fn3"/>
    <property type="match status" value="3"/>
</dbReference>
<feature type="domain" description="Fibronectin type-III" evidence="3">
    <location>
        <begin position="14"/>
        <end position="105"/>
    </location>
</feature>
<reference evidence="4 5" key="1">
    <citation type="submission" date="2016-10" db="EMBL/GenBank/DDBJ databases">
        <authorList>
            <person name="de Groot N.N."/>
        </authorList>
    </citation>
    <scope>NUCLEOTIDE SEQUENCE [LARGE SCALE GENOMIC DNA]</scope>
    <source>
        <strain evidence="4 5">DSM 18180</strain>
    </source>
</reference>
<dbReference type="PANTHER" id="PTHR46708">
    <property type="entry name" value="TENASCIN"/>
    <property type="match status" value="1"/>
</dbReference>
<keyword evidence="5" id="KW-1185">Reference proteome</keyword>
<evidence type="ECO:0000256" key="1">
    <source>
        <dbReference type="ARBA" id="ARBA00022737"/>
    </source>
</evidence>
<organism evidence="4 5">
    <name type="scientific">Flaviramulus basaltis</name>
    <dbReference type="NCBI Taxonomy" id="369401"/>
    <lineage>
        <taxon>Bacteria</taxon>
        <taxon>Pseudomonadati</taxon>
        <taxon>Bacteroidota</taxon>
        <taxon>Flavobacteriia</taxon>
        <taxon>Flavobacteriales</taxon>
        <taxon>Flavobacteriaceae</taxon>
        <taxon>Flaviramulus</taxon>
    </lineage>
</organism>
<evidence type="ECO:0000259" key="3">
    <source>
        <dbReference type="PROSITE" id="PS50853"/>
    </source>
</evidence>
<feature type="chain" id="PRO_5009678663" evidence="2">
    <location>
        <begin position="28"/>
        <end position="449"/>
    </location>
</feature>
<dbReference type="AlphaFoldDB" id="A0A1K2IS88"/>
<proteinExistence type="predicted"/>
<gene>
    <name evidence="4" type="ORF">SAMN05428642_1251</name>
</gene>
<name>A0A1K2IS88_9FLAO</name>
<feature type="domain" description="Fibronectin type-III" evidence="3">
    <location>
        <begin position="230"/>
        <end position="317"/>
    </location>
</feature>
<dbReference type="CDD" id="cd00063">
    <property type="entry name" value="FN3"/>
    <property type="match status" value="3"/>
</dbReference>
<dbReference type="OrthoDB" id="4535652at2"/>
<dbReference type="Gene3D" id="2.60.40.10">
    <property type="entry name" value="Immunoglobulins"/>
    <property type="match status" value="3"/>
</dbReference>